<keyword evidence="2 5" id="KW-0121">Carboxypeptidase</keyword>
<dbReference type="InterPro" id="IPR029058">
    <property type="entry name" value="AB_hydrolase_fold"/>
</dbReference>
<dbReference type="InterPro" id="IPR018202">
    <property type="entry name" value="Ser_caboxypep_ser_AS"/>
</dbReference>
<dbReference type="GeneID" id="68117749"/>
<dbReference type="GO" id="GO:0031647">
    <property type="term" value="P:regulation of protein stability"/>
    <property type="evidence" value="ECO:0007669"/>
    <property type="project" value="UniProtKB-ARBA"/>
</dbReference>
<dbReference type="SUPFAM" id="SSF53474">
    <property type="entry name" value="alpha/beta-Hydrolases"/>
    <property type="match status" value="1"/>
</dbReference>
<dbReference type="OrthoDB" id="443318at2759"/>
<dbReference type="FunFam" id="3.40.50.1820:FF:000335">
    <property type="entry name" value="Carboxypeptidase"/>
    <property type="match status" value="1"/>
</dbReference>
<dbReference type="Proteomes" id="UP000444721">
    <property type="component" value="Unassembled WGS sequence"/>
</dbReference>
<sequence>MASRCAFNNGIGVIHPWFWCCCCCCCCSSSSTYHFSPWFNGPISFSQYSGYVPVSINSTYETRFLFYWFVESQSARPSEDPVILWLNGGPGCSSLDGMVTEHGPFLLNNDGKTLRANDYSWNKRANIIYLESPFEVGYSFTTNNNDHVWNDVKSANDVLQFLAIFFSEMFPQYVKNPFYIAAESYGGHYGPTTAVAVLHANQRNQFPFKFNLKGFIVANGIMDDREDTNSIPLFMYQHSLISKSSYDDGLSKCKGDFYKNQNLPECANVISQYYTSIVGVNPYDIYANCVGDVGPFVDEKSDEFSQKEESFLETLKRNGWMKALTQRPSFKNSNVIIHPLFALSTTRVGSGAPCLAYKPQENWFNLNEVKQALHASPLIPQDHRWQMCNDVVNGNYNRTYDSMIPFYQELLSNGIRGLFYSGDCDLAVNSLGSQNGIYALMKVMNGQIVKPYQSWMMDKQVAGFYQIWSAGSTTMTFKTIKGAGHMVPMTRPKQAQTVLYDFIFNN</sequence>
<dbReference type="Gene3D" id="3.40.50.12670">
    <property type="match status" value="1"/>
</dbReference>
<dbReference type="Gene3D" id="3.40.50.1820">
    <property type="entry name" value="alpha/beta hydrolase"/>
    <property type="match status" value="1"/>
</dbReference>
<dbReference type="PANTHER" id="PTHR11802">
    <property type="entry name" value="SERINE PROTEASE FAMILY S10 SERINE CARBOXYPEPTIDASE"/>
    <property type="match status" value="1"/>
</dbReference>
<evidence type="ECO:0000256" key="5">
    <source>
        <dbReference type="RuleBase" id="RU361156"/>
    </source>
</evidence>
<dbReference type="VEuPathDB" id="AmoebaDB:NfTy_012860"/>
<evidence type="ECO:0000256" key="2">
    <source>
        <dbReference type="ARBA" id="ARBA00022645"/>
    </source>
</evidence>
<feature type="signal peptide" evidence="5">
    <location>
        <begin position="1"/>
        <end position="29"/>
    </location>
</feature>
<dbReference type="FunFam" id="3.40.50.12670:FF:000002">
    <property type="entry name" value="Carboxypeptidase"/>
    <property type="match status" value="1"/>
</dbReference>
<keyword evidence="7" id="KW-1185">Reference proteome</keyword>
<dbReference type="RefSeq" id="XP_044568182.1">
    <property type="nucleotide sequence ID" value="XM_044700843.1"/>
</dbReference>
<dbReference type="VEuPathDB" id="AmoebaDB:NF0116430"/>
<dbReference type="PANTHER" id="PTHR11802:SF201">
    <property type="entry name" value="CARBOXYPEPTIDASE"/>
    <property type="match status" value="1"/>
</dbReference>
<dbReference type="PRINTS" id="PR00724">
    <property type="entry name" value="CRBOXYPTASEC"/>
</dbReference>
<reference evidence="6 7" key="1">
    <citation type="journal article" date="2019" name="Sci. Rep.">
        <title>Nanopore sequencing improves the draft genome of the human pathogenic amoeba Naegleria fowleri.</title>
        <authorList>
            <person name="Liechti N."/>
            <person name="Schurch N."/>
            <person name="Bruggmann R."/>
            <person name="Wittwer M."/>
        </authorList>
    </citation>
    <scope>NUCLEOTIDE SEQUENCE [LARGE SCALE GENOMIC DNA]</scope>
    <source>
        <strain evidence="6 7">ATCC 30894</strain>
    </source>
</reference>
<evidence type="ECO:0000256" key="3">
    <source>
        <dbReference type="ARBA" id="ARBA00022670"/>
    </source>
</evidence>
<dbReference type="InterPro" id="IPR001563">
    <property type="entry name" value="Peptidase_S10"/>
</dbReference>
<evidence type="ECO:0000256" key="1">
    <source>
        <dbReference type="ARBA" id="ARBA00009431"/>
    </source>
</evidence>
<feature type="chain" id="PRO_5025704370" description="Carboxypeptidase" evidence="5">
    <location>
        <begin position="30"/>
        <end position="506"/>
    </location>
</feature>
<comment type="caution">
    <text evidence="6">The sequence shown here is derived from an EMBL/GenBank/DDBJ whole genome shotgun (WGS) entry which is preliminary data.</text>
</comment>
<dbReference type="PROSITE" id="PS00131">
    <property type="entry name" value="CARBOXYPEPT_SER_SER"/>
    <property type="match status" value="1"/>
</dbReference>
<comment type="similarity">
    <text evidence="1 5">Belongs to the peptidase S10 family.</text>
</comment>
<dbReference type="EC" id="3.4.16.-" evidence="5"/>
<accession>A0A6A5CDU6</accession>
<dbReference type="OMA" id="HYGPIFN"/>
<evidence type="ECO:0000313" key="7">
    <source>
        <dbReference type="Proteomes" id="UP000444721"/>
    </source>
</evidence>
<evidence type="ECO:0000313" key="6">
    <source>
        <dbReference type="EMBL" id="KAF0983469.1"/>
    </source>
</evidence>
<protein>
    <recommendedName>
        <fullName evidence="5">Carboxypeptidase</fullName>
        <ecNumber evidence="5">3.4.16.-</ecNumber>
    </recommendedName>
</protein>
<dbReference type="VEuPathDB" id="AmoebaDB:FDP41_010534"/>
<dbReference type="Pfam" id="PF00450">
    <property type="entry name" value="Peptidase_S10"/>
    <property type="match status" value="1"/>
</dbReference>
<dbReference type="EMBL" id="VFQX01000006">
    <property type="protein sequence ID" value="KAF0983469.1"/>
    <property type="molecule type" value="Genomic_DNA"/>
</dbReference>
<name>A0A6A5CDU6_NAEFO</name>
<organism evidence="6 7">
    <name type="scientific">Naegleria fowleri</name>
    <name type="common">Brain eating amoeba</name>
    <dbReference type="NCBI Taxonomy" id="5763"/>
    <lineage>
        <taxon>Eukaryota</taxon>
        <taxon>Discoba</taxon>
        <taxon>Heterolobosea</taxon>
        <taxon>Tetramitia</taxon>
        <taxon>Eutetramitia</taxon>
        <taxon>Vahlkampfiidae</taxon>
        <taxon>Naegleria</taxon>
    </lineage>
</organism>
<dbReference type="GO" id="GO:0004185">
    <property type="term" value="F:serine-type carboxypeptidase activity"/>
    <property type="evidence" value="ECO:0007669"/>
    <property type="project" value="UniProtKB-UniRule"/>
</dbReference>
<proteinExistence type="inferred from homology"/>
<keyword evidence="5" id="KW-0732">Signal</keyword>
<dbReference type="AlphaFoldDB" id="A0A6A5CDU6"/>
<dbReference type="GO" id="GO:0006508">
    <property type="term" value="P:proteolysis"/>
    <property type="evidence" value="ECO:0007669"/>
    <property type="project" value="UniProtKB-KW"/>
</dbReference>
<evidence type="ECO:0000256" key="4">
    <source>
        <dbReference type="ARBA" id="ARBA00022801"/>
    </source>
</evidence>
<keyword evidence="4 5" id="KW-0378">Hydrolase</keyword>
<keyword evidence="3 5" id="KW-0645">Protease</keyword>
<gene>
    <name evidence="6" type="ORF">FDP41_010534</name>
</gene>
<dbReference type="GO" id="GO:1904715">
    <property type="term" value="P:negative regulation of chaperone-mediated autophagy"/>
    <property type="evidence" value="ECO:0007669"/>
    <property type="project" value="UniProtKB-ARBA"/>
</dbReference>